<dbReference type="Gene3D" id="3.10.100.10">
    <property type="entry name" value="Mannose-Binding Protein A, subunit A"/>
    <property type="match status" value="1"/>
</dbReference>
<gene>
    <name evidence="3" type="ORF">CRE_06166</name>
</gene>
<name>E3NIG2_CAERE</name>
<evidence type="ECO:0000313" key="3">
    <source>
        <dbReference type="EMBL" id="EFO98973.1"/>
    </source>
</evidence>
<evidence type="ECO:0000313" key="4">
    <source>
        <dbReference type="Proteomes" id="UP000008281"/>
    </source>
</evidence>
<dbReference type="InParanoid" id="E3NIG2"/>
<evidence type="ECO:0000259" key="1">
    <source>
        <dbReference type="SMART" id="SM00034"/>
    </source>
</evidence>
<dbReference type="STRING" id="31234.E3NIG2"/>
<dbReference type="InterPro" id="IPR016186">
    <property type="entry name" value="C-type_lectin-like/link_sf"/>
</dbReference>
<dbReference type="InterPro" id="IPR001304">
    <property type="entry name" value="C-type_lectin-like"/>
</dbReference>
<evidence type="ECO:0000259" key="2">
    <source>
        <dbReference type="SMART" id="SM00605"/>
    </source>
</evidence>
<dbReference type="Pfam" id="PF08277">
    <property type="entry name" value="PAN_3"/>
    <property type="match status" value="1"/>
</dbReference>
<dbReference type="HOGENOM" id="CLU_045736_2_0_1"/>
<reference evidence="3" key="1">
    <citation type="submission" date="2007-07" db="EMBL/GenBank/DDBJ databases">
        <title>PCAP assembly of the Caenorhabditis remanei genome.</title>
        <authorList>
            <consortium name="The Caenorhabditis remanei Sequencing Consortium"/>
            <person name="Wilson R.K."/>
        </authorList>
    </citation>
    <scope>NUCLEOTIDE SEQUENCE [LARGE SCALE GENOMIC DNA]</scope>
    <source>
        <strain evidence="3">PB4641</strain>
    </source>
</reference>
<proteinExistence type="predicted"/>
<dbReference type="SMART" id="SM00034">
    <property type="entry name" value="CLECT"/>
    <property type="match status" value="1"/>
</dbReference>
<evidence type="ECO:0008006" key="5">
    <source>
        <dbReference type="Google" id="ProtNLM"/>
    </source>
</evidence>
<keyword evidence="4" id="KW-1185">Reference proteome</keyword>
<dbReference type="AlphaFoldDB" id="E3NIG2"/>
<dbReference type="OrthoDB" id="5825749at2759"/>
<dbReference type="OMA" id="AHCEYSI"/>
<dbReference type="EMBL" id="DS268700">
    <property type="protein sequence ID" value="EFO98973.1"/>
    <property type="molecule type" value="Genomic_DNA"/>
</dbReference>
<dbReference type="PANTHER" id="PTHR47629:SF4">
    <property type="entry name" value="PAN-3 DOMAIN-CONTAINING PROTEIN"/>
    <property type="match status" value="1"/>
</dbReference>
<dbReference type="InterPro" id="IPR016187">
    <property type="entry name" value="CTDL_fold"/>
</dbReference>
<organism evidence="4">
    <name type="scientific">Caenorhabditis remanei</name>
    <name type="common">Caenorhabditis vulgaris</name>
    <dbReference type="NCBI Taxonomy" id="31234"/>
    <lineage>
        <taxon>Eukaryota</taxon>
        <taxon>Metazoa</taxon>
        <taxon>Ecdysozoa</taxon>
        <taxon>Nematoda</taxon>
        <taxon>Chromadorea</taxon>
        <taxon>Rhabditida</taxon>
        <taxon>Rhabditina</taxon>
        <taxon>Rhabditomorpha</taxon>
        <taxon>Rhabditoidea</taxon>
        <taxon>Rhabditidae</taxon>
        <taxon>Peloderinae</taxon>
        <taxon>Caenorhabditis</taxon>
    </lineage>
</organism>
<dbReference type="SUPFAM" id="SSF56436">
    <property type="entry name" value="C-type lectin-like"/>
    <property type="match status" value="1"/>
</dbReference>
<sequence>MVTYYDTLIVSEILKSTVAHCEYSIIVFWGKPTNYSSINSTTVTTSSWNDCVNYCFNEIYCVLAAGNDSSCITYDFDTVFEVVRLEQVDGLKVAMKINSISEICPESTSTSFSNLTISDPTYPYTVFSYSISYLDDSWKFDYNVTRTCPPDWTLYNRPLSDYCLKLFGNPNTTYNQQQATDFCDTQNATLAGLESYDERNAMTSQGLAINLQDPRGLPYSAFWVSGIRKSSCSTLAEMKTTACNGTSGFDYTDKYLSTLSGYIWAPGNPDGVNGSGAYQNCIMLRTQTNGTVLLGVVDDVQCTYTTGTAFDIHGFVCGKIPGI</sequence>
<accession>E3NIG2</accession>
<dbReference type="PANTHER" id="PTHR47629">
    <property type="entry name" value="C-TYPE LECTIN-RELATED"/>
    <property type="match status" value="1"/>
</dbReference>
<dbReference type="eggNOG" id="KOG4297">
    <property type="taxonomic scope" value="Eukaryota"/>
</dbReference>
<dbReference type="InterPro" id="IPR006583">
    <property type="entry name" value="PAN-3_domain"/>
</dbReference>
<dbReference type="SMART" id="SM00605">
    <property type="entry name" value="CW"/>
    <property type="match status" value="1"/>
</dbReference>
<dbReference type="Proteomes" id="UP000008281">
    <property type="component" value="Unassembled WGS sequence"/>
</dbReference>
<feature type="domain" description="C-type lectin" evidence="1">
    <location>
        <begin position="148"/>
        <end position="318"/>
    </location>
</feature>
<protein>
    <recommendedName>
        <fullName evidence="5">PAN-3 domain-containing protein</fullName>
    </recommendedName>
</protein>
<feature type="domain" description="PAN-3" evidence="2">
    <location>
        <begin position="8"/>
        <end position="142"/>
    </location>
</feature>
<dbReference type="CDD" id="cd00037">
    <property type="entry name" value="CLECT"/>
    <property type="match status" value="1"/>
</dbReference>